<reference evidence="3" key="1">
    <citation type="journal article" date="2019" name="Int. J. Syst. Evol. Microbiol.">
        <title>The Global Catalogue of Microorganisms (GCM) 10K type strain sequencing project: providing services to taxonomists for standard genome sequencing and annotation.</title>
        <authorList>
            <consortium name="The Broad Institute Genomics Platform"/>
            <consortium name="The Broad Institute Genome Sequencing Center for Infectious Disease"/>
            <person name="Wu L."/>
            <person name="Ma J."/>
        </authorList>
    </citation>
    <scope>NUCLEOTIDE SEQUENCE [LARGE SCALE GENOMIC DNA]</scope>
    <source>
        <strain evidence="3">NBRC 108730</strain>
    </source>
</reference>
<evidence type="ECO:0000313" key="3">
    <source>
        <dbReference type="Proteomes" id="UP001157017"/>
    </source>
</evidence>
<protein>
    <submittedName>
        <fullName evidence="2">Uncharacterized protein</fullName>
    </submittedName>
</protein>
<name>A0ABQ6JFQ1_9ACTN</name>
<organism evidence="2 3">
    <name type="scientific">Angustibacter aerolatus</name>
    <dbReference type="NCBI Taxonomy" id="1162965"/>
    <lineage>
        <taxon>Bacteria</taxon>
        <taxon>Bacillati</taxon>
        <taxon>Actinomycetota</taxon>
        <taxon>Actinomycetes</taxon>
        <taxon>Kineosporiales</taxon>
        <taxon>Kineosporiaceae</taxon>
    </lineage>
</organism>
<evidence type="ECO:0000313" key="2">
    <source>
        <dbReference type="EMBL" id="GMA86030.1"/>
    </source>
</evidence>
<feature type="compositionally biased region" description="Basic and acidic residues" evidence="1">
    <location>
        <begin position="1"/>
        <end position="19"/>
    </location>
</feature>
<gene>
    <name evidence="2" type="ORF">GCM10025868_12800</name>
</gene>
<proteinExistence type="predicted"/>
<sequence length="108" mass="11511">MRDPALGRQHGDADDEHRGGAPQGAGAEGGECSEHVESAFDVICTGEGTPGRRIRPGGVVDRIGSPWSDLSSRPRRTDNWWATRVLARRTTARAPRVQGRGRPVGSAA</sequence>
<dbReference type="Proteomes" id="UP001157017">
    <property type="component" value="Unassembled WGS sequence"/>
</dbReference>
<keyword evidence="3" id="KW-1185">Reference proteome</keyword>
<feature type="region of interest" description="Disordered" evidence="1">
    <location>
        <begin position="1"/>
        <end position="34"/>
    </location>
</feature>
<dbReference type="EMBL" id="BSUZ01000001">
    <property type="protein sequence ID" value="GMA86030.1"/>
    <property type="molecule type" value="Genomic_DNA"/>
</dbReference>
<comment type="caution">
    <text evidence="2">The sequence shown here is derived from an EMBL/GenBank/DDBJ whole genome shotgun (WGS) entry which is preliminary data.</text>
</comment>
<evidence type="ECO:0000256" key="1">
    <source>
        <dbReference type="SAM" id="MobiDB-lite"/>
    </source>
</evidence>
<accession>A0ABQ6JFQ1</accession>